<protein>
    <submittedName>
        <fullName evidence="1">Type IV conjugative transfer system protein TraV</fullName>
    </submittedName>
</protein>
<gene>
    <name evidence="1" type="ORF">L373_06013</name>
    <name evidence="2" type="ORF">SK91_06141</name>
</gene>
<dbReference type="Proteomes" id="UP000036305">
    <property type="component" value="Unassembled WGS sequence"/>
</dbReference>
<dbReference type="EMBL" id="JCNZ01000022">
    <property type="protein sequence ID" value="EWF79816.1"/>
    <property type="molecule type" value="Genomic_DNA"/>
</dbReference>
<accession>A0A0J2GJ54</accession>
<reference evidence="1 3" key="1">
    <citation type="submission" date="2014-01" db="EMBL/GenBank/DDBJ databases">
        <title>The Genome Sequence of Klebsiella oxytoca MGH 27.</title>
        <authorList>
            <consortium name="The Broad Institute Genomics Platform"/>
            <consortium name="The Broad Institute Genome Sequencing Center for Infectious Disease"/>
            <person name="Murphy C."/>
            <person name="Cosimi L."/>
            <person name="Cerqueira G."/>
            <person name="Feldgarden M."/>
            <person name="Earl A."/>
            <person name="Hung D."/>
            <person name="Onderdonk A.B."/>
            <person name="Ferraro M.J."/>
            <person name="Hooper D."/>
            <person name="Dekker J."/>
            <person name="O'Brien T."/>
            <person name="Huang S."/>
            <person name="Quan V."/>
            <person name="Ernst C."/>
            <person name="Delaney M."/>
            <person name="DuBois A."/>
            <person name="Kim D.S."/>
            <person name="Young S.K."/>
            <person name="Zeng Q."/>
            <person name="Gargeya S."/>
            <person name="Fitzgerald M."/>
            <person name="Abouelleil A."/>
            <person name="Alvarado L."/>
            <person name="Berlin A.M."/>
            <person name="Chapman S.B."/>
            <person name="Gainer-Dewar J."/>
            <person name="Goldberg J."/>
            <person name="Gnerre S."/>
            <person name="Griggs A."/>
            <person name="Gujja S."/>
            <person name="Hansen M."/>
            <person name="Howarth C."/>
            <person name="Imamovic A."/>
            <person name="Ireland A."/>
            <person name="Larimer J."/>
            <person name="McCowan C."/>
            <person name="Murphy C."/>
            <person name="Pearson M."/>
            <person name="Poon T.W."/>
            <person name="Priest M."/>
            <person name="Roberts A."/>
            <person name="Saif S."/>
            <person name="Shea T."/>
            <person name="Sykes S."/>
            <person name="Wortman J."/>
            <person name="Nusbaum C."/>
            <person name="Birren B."/>
        </authorList>
    </citation>
    <scope>NUCLEOTIDE SEQUENCE [LARGE SCALE GENOMIC DNA]</scope>
    <source>
        <strain evidence="1 3">MGH 27</strain>
    </source>
</reference>
<dbReference type="EMBL" id="LEUS01000034">
    <property type="protein sequence ID" value="KLY22209.1"/>
    <property type="molecule type" value="Genomic_DNA"/>
</dbReference>
<dbReference type="PROSITE" id="PS51257">
    <property type="entry name" value="PROKAR_LIPOPROTEIN"/>
    <property type="match status" value="1"/>
</dbReference>
<dbReference type="AlphaFoldDB" id="A0A0J2GJ54"/>
<dbReference type="NCBIfam" id="TIGR02747">
    <property type="entry name" value="TraV"/>
    <property type="match status" value="1"/>
</dbReference>
<evidence type="ECO:0000313" key="1">
    <source>
        <dbReference type="EMBL" id="EWF79816.1"/>
    </source>
</evidence>
<dbReference type="RefSeq" id="WP_023316399.1">
    <property type="nucleotide sequence ID" value="NZ_CP056139.1"/>
</dbReference>
<evidence type="ECO:0000313" key="4">
    <source>
        <dbReference type="Proteomes" id="UP000036305"/>
    </source>
</evidence>
<dbReference type="Pfam" id="PF09676">
    <property type="entry name" value="TraV"/>
    <property type="match status" value="1"/>
</dbReference>
<comment type="caution">
    <text evidence="1">The sequence shown here is derived from an EMBL/GenBank/DDBJ whole genome shotgun (WGS) entry which is preliminary data.</text>
</comment>
<proteinExistence type="predicted"/>
<evidence type="ECO:0000313" key="2">
    <source>
        <dbReference type="EMBL" id="KLY22209.1"/>
    </source>
</evidence>
<evidence type="ECO:0000313" key="3">
    <source>
        <dbReference type="Proteomes" id="UP000020202"/>
    </source>
</evidence>
<dbReference type="InterPro" id="IPR014118">
    <property type="entry name" value="T4SS_TraV"/>
</dbReference>
<reference evidence="2 4" key="2">
    <citation type="submission" date="2015-06" db="EMBL/GenBank/DDBJ databases">
        <title>The Genome Sequence of None.</title>
        <authorList>
            <consortium name="The Broad Institute Genomics Platform"/>
            <consortium name="The Broad Institute Genome Sequencing Center for Infectious Disease"/>
            <person name="Earl A.M."/>
            <person name="Onderdonk A.B."/>
            <person name="Kirby J."/>
            <person name="Ferraro M.J."/>
            <person name="Huang S."/>
            <person name="Spencer M."/>
            <person name="Fodor A."/>
            <person name="Hooper D."/>
            <person name="Dekker J."/>
            <person name="O'Brien T."/>
            <person name="Quan V."/>
            <person name="Gombosev A."/>
            <person name="Delaney M."/>
            <person name="DuBois A."/>
            <person name="Ernst C."/>
            <person name="Kim D.S."/>
            <person name="Rossman W."/>
            <person name="Gohs F."/>
            <person name="Petruso H."/>
            <person name="Nozar T."/>
            <person name="Mougeot F."/>
            <person name="Manson-McGuire A."/>
            <person name="Young S."/>
            <person name="Abouelleil A."/>
            <person name="Cao P."/>
            <person name="Chapman S.B."/>
            <person name="Griggs A."/>
            <person name="Priest M."/>
            <person name="Shea T."/>
            <person name="Wortman I."/>
            <person name="Wortman J.R."/>
            <person name="Nusbaum C."/>
            <person name="Birren B."/>
        </authorList>
    </citation>
    <scope>NUCLEOTIDE SEQUENCE [LARGE SCALE GENOMIC DNA]</scope>
    <source>
        <strain evidence="2 4">MGH87</strain>
    </source>
</reference>
<sequence length="189" mass="20377">MKELMLLIPLGSALLLTGCAGTETEFQCNATTSDTCMTMEQANEKAKLKEERSDAKPAAAGLPQLAEGNFRTTSVNSYPLPPQPNLMQSRTTTTVPTNTVTSGLLTNNRIVSAPVYRPVAVTPAVRPVSVSTYTSPVTAPGNYPRPLRKGEETTSLWIAPYVDADDVYHQPATVLFVVKPSAWGQPRLN</sequence>
<organism evidence="1 3">
    <name type="scientific">Klebsiella michiganensis</name>
    <dbReference type="NCBI Taxonomy" id="1134687"/>
    <lineage>
        <taxon>Bacteria</taxon>
        <taxon>Pseudomonadati</taxon>
        <taxon>Pseudomonadota</taxon>
        <taxon>Gammaproteobacteria</taxon>
        <taxon>Enterobacterales</taxon>
        <taxon>Enterobacteriaceae</taxon>
        <taxon>Klebsiella/Raoultella group</taxon>
        <taxon>Klebsiella</taxon>
    </lineage>
</organism>
<name>A0A0J2GJ54_9ENTR</name>
<dbReference type="NCBIfam" id="NF010293">
    <property type="entry name" value="PRK13733.1"/>
    <property type="match status" value="1"/>
</dbReference>
<keyword evidence="4" id="KW-1185">Reference proteome</keyword>
<dbReference type="Proteomes" id="UP000020202">
    <property type="component" value="Unassembled WGS sequence"/>
</dbReference>